<sequence>MLRPVVGLICRGTALSFGYFSLGKQRKVTRAPQAIGSLACDSSSGEHTGKRETSLDPRLRGDDDQERERSGESKSNININININIKIGSSFRWNDGGVFAATRMTVRCLPQRE</sequence>
<name>A0ABN6UJG8_9GAMM</name>
<dbReference type="RefSeq" id="WP_281781833.1">
    <property type="nucleotide sequence ID" value="NZ_AP027041.1"/>
</dbReference>
<dbReference type="EMBL" id="AP027041">
    <property type="protein sequence ID" value="BDU16449.1"/>
    <property type="molecule type" value="Genomic_DNA"/>
</dbReference>
<protein>
    <submittedName>
        <fullName evidence="2">Uncharacterized protein</fullName>
    </submittedName>
</protein>
<keyword evidence="3" id="KW-1185">Reference proteome</keyword>
<proteinExistence type="predicted"/>
<accession>A0ABN6UJG8</accession>
<gene>
    <name evidence="2" type="ORF">LA521A_16500</name>
</gene>
<evidence type="ECO:0000313" key="2">
    <source>
        <dbReference type="EMBL" id="BDU16449.1"/>
    </source>
</evidence>
<evidence type="ECO:0000256" key="1">
    <source>
        <dbReference type="SAM" id="MobiDB-lite"/>
    </source>
</evidence>
<dbReference type="Proteomes" id="UP001317822">
    <property type="component" value="Chromosome"/>
</dbReference>
<evidence type="ECO:0000313" key="3">
    <source>
        <dbReference type="Proteomes" id="UP001317822"/>
    </source>
</evidence>
<reference evidence="2 3" key="1">
    <citation type="journal article" date="2023" name="Int. J. Syst. Evol. Microbiol.">
        <title>Physiological and genomic analyses of cobalamin (vitamin B12)-auxotrophy of Lysobacter auxotrophicus sp. nov., a methionine-auxotrophic chitinolytic bacterium isolated from chitin-treated soil.</title>
        <authorList>
            <person name="Saito A."/>
            <person name="Dohra H."/>
            <person name="Hamada M."/>
            <person name="Moriuchi R."/>
            <person name="Kotsuchibashi Y."/>
            <person name="Mori K."/>
        </authorList>
    </citation>
    <scope>NUCLEOTIDE SEQUENCE [LARGE SCALE GENOMIC DNA]</scope>
    <source>
        <strain evidence="2 3">5-21a</strain>
    </source>
</reference>
<organism evidence="2 3">
    <name type="scientific">Lysobacter auxotrophicus</name>
    <dbReference type="NCBI Taxonomy" id="2992573"/>
    <lineage>
        <taxon>Bacteria</taxon>
        <taxon>Pseudomonadati</taxon>
        <taxon>Pseudomonadota</taxon>
        <taxon>Gammaproteobacteria</taxon>
        <taxon>Lysobacterales</taxon>
        <taxon>Lysobacteraceae</taxon>
        <taxon>Lysobacter</taxon>
    </lineage>
</organism>
<feature type="compositionally biased region" description="Basic and acidic residues" evidence="1">
    <location>
        <begin position="47"/>
        <end position="72"/>
    </location>
</feature>
<feature type="region of interest" description="Disordered" evidence="1">
    <location>
        <begin position="38"/>
        <end position="75"/>
    </location>
</feature>